<dbReference type="EMBL" id="DYXG01000062">
    <property type="protein sequence ID" value="HJE97227.1"/>
    <property type="molecule type" value="Genomic_DNA"/>
</dbReference>
<dbReference type="AlphaFoldDB" id="A0A921FAM3"/>
<organism evidence="1 2">
    <name type="scientific">Ligilactobacillus acidipiscis</name>
    <dbReference type="NCBI Taxonomy" id="89059"/>
    <lineage>
        <taxon>Bacteria</taxon>
        <taxon>Bacillati</taxon>
        <taxon>Bacillota</taxon>
        <taxon>Bacilli</taxon>
        <taxon>Lactobacillales</taxon>
        <taxon>Lactobacillaceae</taxon>
        <taxon>Ligilactobacillus</taxon>
    </lineage>
</organism>
<reference evidence="1" key="2">
    <citation type="submission" date="2021-09" db="EMBL/GenBank/DDBJ databases">
        <authorList>
            <person name="Gilroy R."/>
        </authorList>
    </citation>
    <scope>NUCLEOTIDE SEQUENCE</scope>
    <source>
        <strain evidence="1">CHK174-6876</strain>
    </source>
</reference>
<evidence type="ECO:0000313" key="2">
    <source>
        <dbReference type="Proteomes" id="UP000707535"/>
    </source>
</evidence>
<dbReference type="Proteomes" id="UP000707535">
    <property type="component" value="Unassembled WGS sequence"/>
</dbReference>
<reference evidence="1" key="1">
    <citation type="journal article" date="2021" name="PeerJ">
        <title>Extensive microbial diversity within the chicken gut microbiome revealed by metagenomics and culture.</title>
        <authorList>
            <person name="Gilroy R."/>
            <person name="Ravi A."/>
            <person name="Getino M."/>
            <person name="Pursley I."/>
            <person name="Horton D.L."/>
            <person name="Alikhan N.F."/>
            <person name="Baker D."/>
            <person name="Gharbi K."/>
            <person name="Hall N."/>
            <person name="Watson M."/>
            <person name="Adriaenssens E.M."/>
            <person name="Foster-Nyarko E."/>
            <person name="Jarju S."/>
            <person name="Secka A."/>
            <person name="Antonio M."/>
            <person name="Oren A."/>
            <person name="Chaudhuri R.R."/>
            <person name="La Ragione R."/>
            <person name="Hildebrand F."/>
            <person name="Pallen M.J."/>
        </authorList>
    </citation>
    <scope>NUCLEOTIDE SEQUENCE</scope>
    <source>
        <strain evidence="1">CHK174-6876</strain>
    </source>
</reference>
<name>A0A921FAM3_9LACO</name>
<sequence length="95" mass="10751">MMTAVVYFIYGFRYGFKNDNGQLIQGISIHFISGTSNTNSENQIGNSVEKMSLPIEEWDDLKALNLKTFDQIKLTIQGFGRSARLVKVEKAENDD</sequence>
<evidence type="ECO:0000313" key="1">
    <source>
        <dbReference type="EMBL" id="HJE97227.1"/>
    </source>
</evidence>
<accession>A0A921FAM3</accession>
<protein>
    <submittedName>
        <fullName evidence="1">Uncharacterized protein</fullName>
    </submittedName>
</protein>
<gene>
    <name evidence="1" type="ORF">K8V00_06365</name>
</gene>
<proteinExistence type="predicted"/>
<comment type="caution">
    <text evidence="1">The sequence shown here is derived from an EMBL/GenBank/DDBJ whole genome shotgun (WGS) entry which is preliminary data.</text>
</comment>